<evidence type="ECO:0000313" key="2">
    <source>
        <dbReference type="EMBL" id="KAL3312065.1"/>
    </source>
</evidence>
<dbReference type="PANTHER" id="PTHR31540">
    <property type="entry name" value="CENTROSOMAL PROTEIN OF 131 KDA"/>
    <property type="match status" value="1"/>
</dbReference>
<dbReference type="Proteomes" id="UP001626550">
    <property type="component" value="Unassembled WGS sequence"/>
</dbReference>
<dbReference type="AlphaFoldDB" id="A0ABD2PXB4"/>
<accession>A0ABD2PXB4</accession>
<name>A0ABD2PXB4_9PLAT</name>
<dbReference type="PANTHER" id="PTHR31540:SF1">
    <property type="entry name" value="CENTROSOMAL PROTEIN OF 131 KDA"/>
    <property type="match status" value="1"/>
</dbReference>
<evidence type="ECO:0000256" key="1">
    <source>
        <dbReference type="SAM" id="Coils"/>
    </source>
</evidence>
<dbReference type="InterPro" id="IPR030465">
    <property type="entry name" value="CEP131"/>
</dbReference>
<protein>
    <submittedName>
        <fullName evidence="2">Centrosomal protein of 131 kDa</fullName>
    </submittedName>
</protein>
<comment type="caution">
    <text evidence="2">The sequence shown here is derived from an EMBL/GenBank/DDBJ whole genome shotgun (WGS) entry which is preliminary data.</text>
</comment>
<proteinExistence type="predicted"/>
<gene>
    <name evidence="2" type="primary">AZI1_1</name>
    <name evidence="2" type="ORF">Ciccas_009348</name>
</gene>
<dbReference type="EMBL" id="JBJKFK010001879">
    <property type="protein sequence ID" value="KAL3312065.1"/>
    <property type="molecule type" value="Genomic_DNA"/>
</dbReference>
<evidence type="ECO:0000313" key="3">
    <source>
        <dbReference type="Proteomes" id="UP001626550"/>
    </source>
</evidence>
<keyword evidence="1" id="KW-0175">Coiled coil</keyword>
<feature type="coiled-coil region" evidence="1">
    <location>
        <begin position="10"/>
        <end position="44"/>
    </location>
</feature>
<reference evidence="2 3" key="1">
    <citation type="submission" date="2024-11" db="EMBL/GenBank/DDBJ databases">
        <title>Adaptive evolution of stress response genes in parasites aligns with host niche diversity.</title>
        <authorList>
            <person name="Hahn C."/>
            <person name="Resl P."/>
        </authorList>
    </citation>
    <scope>NUCLEOTIDE SEQUENCE [LARGE SCALE GENOMIC DNA]</scope>
    <source>
        <strain evidence="2">EGGRZ-B1_66</strain>
        <tissue evidence="2">Body</tissue>
    </source>
</reference>
<keyword evidence="3" id="KW-1185">Reference proteome</keyword>
<sequence length="120" mass="14549">MAISEVTNQVLMQQRQLRDHESVIERYKRELDQTRELNLRHLRDTQKEYDTRLEMQRSEYETTIGRNYKLIDELITEKKALHEQCEKLALDLKTISTKADEKFKRVTDEKKNVQKCMNFE</sequence>
<organism evidence="2 3">
    <name type="scientific">Cichlidogyrus casuarinus</name>
    <dbReference type="NCBI Taxonomy" id="1844966"/>
    <lineage>
        <taxon>Eukaryota</taxon>
        <taxon>Metazoa</taxon>
        <taxon>Spiralia</taxon>
        <taxon>Lophotrochozoa</taxon>
        <taxon>Platyhelminthes</taxon>
        <taxon>Monogenea</taxon>
        <taxon>Monopisthocotylea</taxon>
        <taxon>Dactylogyridea</taxon>
        <taxon>Ancyrocephalidae</taxon>
        <taxon>Cichlidogyrus</taxon>
    </lineage>
</organism>